<reference evidence="17" key="2">
    <citation type="submission" date="2018-02" db="UniProtKB">
        <authorList>
            <consortium name="EnsemblPlants"/>
        </authorList>
    </citation>
    <scope>IDENTIFICATION</scope>
    <source>
        <strain evidence="17">Williams 82</strain>
    </source>
</reference>
<feature type="domain" description="RING-type" evidence="13">
    <location>
        <begin position="454"/>
        <end position="492"/>
    </location>
</feature>
<dbReference type="PROSITE" id="PS51805">
    <property type="entry name" value="EPHD"/>
    <property type="match status" value="1"/>
</dbReference>
<evidence type="ECO:0000256" key="3">
    <source>
        <dbReference type="ARBA" id="ARBA00022723"/>
    </source>
</evidence>
<evidence type="ECO:0000313" key="18">
    <source>
        <dbReference type="Proteomes" id="UP000008827"/>
    </source>
</evidence>
<evidence type="ECO:0000256" key="11">
    <source>
        <dbReference type="PROSITE-ProRule" id="PRU00708"/>
    </source>
</evidence>
<keyword evidence="4" id="KW-0677">Repeat</keyword>
<dbReference type="FunFam" id="3.40.50.10190:FF:000006">
    <property type="entry name" value="Breast cancer type 1 susceptibility protein homolog"/>
    <property type="match status" value="1"/>
</dbReference>
<evidence type="ECO:0000256" key="1">
    <source>
        <dbReference type="ARBA" id="ARBA00004123"/>
    </source>
</evidence>
<keyword evidence="5" id="KW-0227">DNA damage</keyword>
<feature type="compositionally biased region" description="Polar residues" evidence="12">
    <location>
        <begin position="928"/>
        <end position="951"/>
    </location>
</feature>
<accession>A0A0R0G752</accession>
<dbReference type="InParanoid" id="A0A0R0G752"/>
<organism evidence="16">
    <name type="scientific">Glycine max</name>
    <name type="common">Soybean</name>
    <name type="synonym">Glycine hispida</name>
    <dbReference type="NCBI Taxonomy" id="3847"/>
    <lineage>
        <taxon>Eukaryota</taxon>
        <taxon>Viridiplantae</taxon>
        <taxon>Streptophyta</taxon>
        <taxon>Embryophyta</taxon>
        <taxon>Tracheophyta</taxon>
        <taxon>Spermatophyta</taxon>
        <taxon>Magnoliopsida</taxon>
        <taxon>eudicotyledons</taxon>
        <taxon>Gunneridae</taxon>
        <taxon>Pentapetalae</taxon>
        <taxon>rosids</taxon>
        <taxon>fabids</taxon>
        <taxon>Fabales</taxon>
        <taxon>Fabaceae</taxon>
        <taxon>Papilionoideae</taxon>
        <taxon>50 kb inversion clade</taxon>
        <taxon>NPAAA clade</taxon>
        <taxon>indigoferoid/millettioid clade</taxon>
        <taxon>Phaseoleae</taxon>
        <taxon>Glycine</taxon>
        <taxon>Glycine subgen. Soja</taxon>
    </lineage>
</organism>
<evidence type="ECO:0000256" key="5">
    <source>
        <dbReference type="ARBA" id="ARBA00022763"/>
    </source>
</evidence>
<evidence type="ECO:0000259" key="13">
    <source>
        <dbReference type="PROSITE" id="PS50089"/>
    </source>
</evidence>
<feature type="domain" description="BRCT" evidence="14">
    <location>
        <begin position="1216"/>
        <end position="1291"/>
    </location>
</feature>
<dbReference type="PANTHER" id="PTHR13763">
    <property type="entry name" value="BREAST CANCER TYPE 1 SUSCEPTIBILITY PROTEIN BRCA1"/>
    <property type="match status" value="1"/>
</dbReference>
<feature type="compositionally biased region" description="Basic and acidic residues" evidence="12">
    <location>
        <begin position="854"/>
        <end position="866"/>
    </location>
</feature>
<dbReference type="GO" id="GO:0005737">
    <property type="term" value="C:cytoplasm"/>
    <property type="evidence" value="ECO:0007669"/>
    <property type="project" value="UniProtKB-ARBA"/>
</dbReference>
<dbReference type="PaxDb" id="3847-GLYMA15G09865.1"/>
<dbReference type="Gramene" id="KRH11144">
    <property type="protein sequence ID" value="KRH11144"/>
    <property type="gene ID" value="GLYMA_15G092000"/>
</dbReference>
<dbReference type="GO" id="GO:0045944">
    <property type="term" value="P:positive regulation of transcription by RNA polymerase II"/>
    <property type="evidence" value="ECO:0000318"/>
    <property type="project" value="GO_Central"/>
</dbReference>
<feature type="compositionally biased region" description="Basic residues" evidence="12">
    <location>
        <begin position="807"/>
        <end position="817"/>
    </location>
</feature>
<dbReference type="InterPro" id="IPR036420">
    <property type="entry name" value="BRCT_dom_sf"/>
</dbReference>
<dbReference type="Gene3D" id="3.40.50.10190">
    <property type="entry name" value="BRCT domain"/>
    <property type="match status" value="2"/>
</dbReference>
<keyword evidence="18" id="KW-1185">Reference proteome</keyword>
<dbReference type="AlphaFoldDB" id="A0A0R0G752"/>
<dbReference type="InterPro" id="IPR001357">
    <property type="entry name" value="BRCT_dom"/>
</dbReference>
<dbReference type="SMART" id="SM00184">
    <property type="entry name" value="RING"/>
    <property type="match status" value="2"/>
</dbReference>
<dbReference type="PANTHER" id="PTHR13763:SF0">
    <property type="entry name" value="BREAST CANCER TYPE 1 SUSCEPTIBILITY PROTEIN"/>
    <property type="match status" value="1"/>
</dbReference>
<dbReference type="FunCoup" id="A0A0R0G752">
    <property type="interactions" value="718"/>
</dbReference>
<feature type="region of interest" description="Disordered" evidence="12">
    <location>
        <begin position="783"/>
        <end position="867"/>
    </location>
</feature>
<dbReference type="CDD" id="cd17734">
    <property type="entry name" value="BRCT_Bard1_rpt1"/>
    <property type="match status" value="1"/>
</dbReference>
<evidence type="ECO:0000256" key="9">
    <source>
        <dbReference type="ARBA" id="ARBA00023242"/>
    </source>
</evidence>
<dbReference type="GO" id="GO:0000724">
    <property type="term" value="P:double-strand break repair via homologous recombination"/>
    <property type="evidence" value="ECO:0000318"/>
    <property type="project" value="GO_Central"/>
</dbReference>
<feature type="repeat" description="PPR" evidence="11">
    <location>
        <begin position="26"/>
        <end position="60"/>
    </location>
</feature>
<evidence type="ECO:0000256" key="6">
    <source>
        <dbReference type="ARBA" id="ARBA00022771"/>
    </source>
</evidence>
<feature type="domain" description="BRCT" evidence="14">
    <location>
        <begin position="1312"/>
        <end position="1418"/>
    </location>
</feature>
<dbReference type="EnsemblPlants" id="KRH11144">
    <property type="protein sequence ID" value="KRH11144"/>
    <property type="gene ID" value="GLYMA_15G092000"/>
</dbReference>
<dbReference type="InterPro" id="IPR001841">
    <property type="entry name" value="Znf_RING"/>
</dbReference>
<dbReference type="GO" id="GO:0070531">
    <property type="term" value="C:BRCA1-A complex"/>
    <property type="evidence" value="ECO:0000318"/>
    <property type="project" value="GO_Central"/>
</dbReference>
<reference evidence="16" key="3">
    <citation type="submission" date="2018-07" db="EMBL/GenBank/DDBJ databases">
        <title>WGS assembly of Glycine max.</title>
        <authorList>
            <person name="Schmutz J."/>
            <person name="Cannon S."/>
            <person name="Schlueter J."/>
            <person name="Ma J."/>
            <person name="Mitros T."/>
            <person name="Nelson W."/>
            <person name="Hyten D."/>
            <person name="Song Q."/>
            <person name="Thelen J."/>
            <person name="Cheng J."/>
            <person name="Xu D."/>
            <person name="Hellsten U."/>
            <person name="May G."/>
            <person name="Yu Y."/>
            <person name="Sakurai T."/>
            <person name="Umezawa T."/>
            <person name="Bhattacharyya M."/>
            <person name="Sandhu D."/>
            <person name="Valliyodan B."/>
            <person name="Lindquist E."/>
            <person name="Peto M."/>
            <person name="Grant D."/>
            <person name="Shu S."/>
            <person name="Goodstein D."/>
            <person name="Barry K."/>
            <person name="Futrell-Griggs M."/>
            <person name="Abernathy B."/>
            <person name="Du J."/>
            <person name="Tian Z."/>
            <person name="Zhu L."/>
            <person name="Gill N."/>
            <person name="Joshi T."/>
            <person name="Libault M."/>
            <person name="Sethuraman A."/>
            <person name="Zhang X."/>
            <person name="Shinozaki K."/>
            <person name="Nguyen H."/>
            <person name="Wing R."/>
            <person name="Cregan P."/>
            <person name="Specht J."/>
            <person name="Grimwood J."/>
            <person name="Rokhsar D."/>
            <person name="Stacey G."/>
            <person name="Shoemaker R."/>
            <person name="Jackson S."/>
        </authorList>
    </citation>
    <scope>NUCLEOTIDE SEQUENCE</scope>
    <source>
        <tissue evidence="16">Callus</tissue>
    </source>
</reference>
<dbReference type="SMART" id="SM00249">
    <property type="entry name" value="PHD"/>
    <property type="match status" value="1"/>
</dbReference>
<evidence type="ECO:0000259" key="14">
    <source>
        <dbReference type="PROSITE" id="PS50172"/>
    </source>
</evidence>
<dbReference type="STRING" id="3847.A0A0R0G752"/>
<dbReference type="ExpressionAtlas" id="A0A0R0G752">
    <property type="expression patterns" value="baseline and differential"/>
</dbReference>
<keyword evidence="6 10" id="KW-0863">Zinc-finger</keyword>
<keyword evidence="3" id="KW-0479">Metal-binding</keyword>
<dbReference type="InterPro" id="IPR046848">
    <property type="entry name" value="E_motif"/>
</dbReference>
<evidence type="ECO:0000256" key="7">
    <source>
        <dbReference type="ARBA" id="ARBA00022833"/>
    </source>
</evidence>
<keyword evidence="7" id="KW-0862">Zinc</keyword>
<sequence length="1428" mass="160252">MSYAYNVFTWVLSYAYNVFTMIHNPNVFTWNTMTRGYAESDNPSPALRFYRQMIAISKSLNVREGEAIHSVTIRNGFESLVFVQNSLLHIYAACGDTESAHNVFEPSEALTLFREMSAEGVEPDGFTVVSLLSASAELGALELGRRVHVYLLKVGLRENSHVTNSLLDLYAKSLELFREMEGQGLVPSEITFVGVLYACSHCGMLDEGFDYFRRMKEEFGIMPRIEHYGCMVDLLSRAGLVKQAYEYIQNMPVQPNAVTWRTLLGACTIHGHLGLGETARSHLLKLEPKHSGDYVLLSNLYTSECRWADVQLIRRSMLKDGVKKTSGYSLVELGNRVYEFTMGNRSHPQSQDVYALLEKITELLKLEGYVPHTANVLADIEEEEKEQALSYHTPGTTIRVMKNLRVCADCHMAIKLMAKVYDREIVIRDRVVLLVSVCAIAMGDLERMARELICPICWSLLDSAVSLTCNHLFCNSCVFKSMKSASACPVCKIPFTRREVRPAPHMDNLVSIYKNMEAASGVNIFETQNAPVTNLSDGEKQCEVDANSGKMEAGGTHTGRPREKKTRKKKESKKTVQASMESSGSDFAKPSFPAKKRVQVPQNLLSETPMKSLKIGVSLSEINKEKEGTEKVPVMESERPLQREKDNPVLSPFFWLREEKDGERLSQQTDDDEIIDGSTPNPPSFSDLKDSDDEIPSNVAPMDEVQNKGSVNLFDSEMFEWTQRPCTPELFSSPSKMQLQVMDTYEDDENQEELVASSLELAENQPRVDAGNMKFDNPKEGNIMADVLPPSVSPQIRSTDDLNGMKKSTKRRRKGRDKNKQEHIGEPKNSIDEMHVDSYISLEVTQEQALDKSSNPRKDSRRDKRVCFNTSTIPTPITACTVPNTLGVQSIGEMKKAKNTDISPLKQENEKHHAQEISGKSRMKRSGKQNVSQTNEFAGSDSSIFSLQTDNNGKDSNSRQCKSKYSRKSMSCSKELKATKRQKLSSDCISKTKNVEEILPIESIHQGPDVRDLNDTSKEKHCPLMDQTALRKCESHVTKYQCIFCLSSEESETSGPMVHYLDGRPVTADYEGGSKVTHCHRNCTEWAPNVYFDGDNAINLEAEISRSRRIKCSFCGLKGAALGCYEKSCRRSFHVPCANWTSQCRWDTQNFVMLCPLHASSMLPCEGSGSQKRSKKCAASEGKNHGLKHDTTNQSRAAHRSYKKIVLCCSALSVQEREVVSEFERVSKAAVLKNWDSSVTHVIASTDENGACRRTLKVLLGILEGKWILNIEWIKACMKEMGPVDEERYEINVDIHGIRDGPRLGRLRVLNKQPKLFYGYKFYVMGDFIPSYKGYLQDLLVAAGGIILHRKPVSGDQESTSPDTHPYQTLIIYSLELPDKCKPLKKDTICSQRRHDAEVLASSTGSKVASNTWILNSIAACKLKCLAQ</sequence>
<evidence type="ECO:0000256" key="10">
    <source>
        <dbReference type="PROSITE-ProRule" id="PRU00175"/>
    </source>
</evidence>
<dbReference type="Gene3D" id="1.25.40.10">
    <property type="entry name" value="Tetratricopeptide repeat domain"/>
    <property type="match status" value="2"/>
</dbReference>
<gene>
    <name evidence="16" type="ORF">GLYMA_15G092000</name>
</gene>
<dbReference type="PROSITE" id="PS51375">
    <property type="entry name" value="PPR"/>
    <property type="match status" value="1"/>
</dbReference>
<dbReference type="InterPro" id="IPR013083">
    <property type="entry name" value="Znf_RING/FYVE/PHD"/>
</dbReference>
<dbReference type="PROSITE" id="PS50172">
    <property type="entry name" value="BRCT"/>
    <property type="match status" value="2"/>
</dbReference>
<keyword evidence="8" id="KW-0234">DNA repair</keyword>
<feature type="compositionally biased region" description="Polar residues" evidence="12">
    <location>
        <begin position="843"/>
        <end position="853"/>
    </location>
</feature>
<dbReference type="NCBIfam" id="TIGR00756">
    <property type="entry name" value="PPR"/>
    <property type="match status" value="1"/>
</dbReference>
<dbReference type="InterPro" id="IPR017907">
    <property type="entry name" value="Znf_RING_CS"/>
</dbReference>
<dbReference type="Pfam" id="PF20431">
    <property type="entry name" value="E_motif"/>
    <property type="match status" value="1"/>
</dbReference>
<dbReference type="GO" id="GO:0008270">
    <property type="term" value="F:zinc ion binding"/>
    <property type="evidence" value="ECO:0007669"/>
    <property type="project" value="UniProtKB-KW"/>
</dbReference>
<dbReference type="FunFam" id="1.25.40.10:FF:000242">
    <property type="entry name" value="Pentatricopeptide repeat-containing protein"/>
    <property type="match status" value="1"/>
</dbReference>
<comment type="similarity">
    <text evidence="2">Belongs to the PPR family. PCMP-H subfamily.</text>
</comment>
<protein>
    <recommendedName>
        <fullName evidence="19">RING-type E3 ubiquitin transferase BRCA1</fullName>
    </recommendedName>
</protein>
<name>A0A0R0G752_SOYBN</name>
<dbReference type="Pfam" id="PF13812">
    <property type="entry name" value="PPR_3"/>
    <property type="match status" value="1"/>
</dbReference>
<dbReference type="Pfam" id="PF13923">
    <property type="entry name" value="zf-C3HC4_2"/>
    <property type="match status" value="1"/>
</dbReference>
<dbReference type="Pfam" id="PF14432">
    <property type="entry name" value="DYW_deaminase"/>
    <property type="match status" value="1"/>
</dbReference>
<dbReference type="SUPFAM" id="SSF57850">
    <property type="entry name" value="RING/U-box"/>
    <property type="match status" value="1"/>
</dbReference>
<keyword evidence="9" id="KW-0539">Nucleus</keyword>
<dbReference type="SMART" id="SM00292">
    <property type="entry name" value="BRCT"/>
    <property type="match status" value="2"/>
</dbReference>
<dbReference type="SMR" id="A0A0R0G752"/>
<dbReference type="Pfam" id="PF01535">
    <property type="entry name" value="PPR"/>
    <property type="match status" value="2"/>
</dbReference>
<feature type="region of interest" description="Disordered" evidence="12">
    <location>
        <begin position="660"/>
        <end position="691"/>
    </location>
</feature>
<dbReference type="FunFam" id="3.30.40.10:FF:000310">
    <property type="entry name" value="Breast cancer associated RING 1"/>
    <property type="match status" value="1"/>
</dbReference>
<reference evidence="16 17" key="1">
    <citation type="journal article" date="2010" name="Nature">
        <title>Genome sequence of the palaeopolyploid soybean.</title>
        <authorList>
            <person name="Schmutz J."/>
            <person name="Cannon S.B."/>
            <person name="Schlueter J."/>
            <person name="Ma J."/>
            <person name="Mitros T."/>
            <person name="Nelson W."/>
            <person name="Hyten D.L."/>
            <person name="Song Q."/>
            <person name="Thelen J.J."/>
            <person name="Cheng J."/>
            <person name="Xu D."/>
            <person name="Hellsten U."/>
            <person name="May G.D."/>
            <person name="Yu Y."/>
            <person name="Sakurai T."/>
            <person name="Umezawa T."/>
            <person name="Bhattacharyya M.K."/>
            <person name="Sandhu D."/>
            <person name="Valliyodan B."/>
            <person name="Lindquist E."/>
            <person name="Peto M."/>
            <person name="Grant D."/>
            <person name="Shu S."/>
            <person name="Goodstein D."/>
            <person name="Barry K."/>
            <person name="Futrell-Griggs M."/>
            <person name="Abernathy B."/>
            <person name="Du J."/>
            <person name="Tian Z."/>
            <person name="Zhu L."/>
            <person name="Gill N."/>
            <person name="Joshi T."/>
            <person name="Libault M."/>
            <person name="Sethuraman A."/>
            <person name="Zhang X.-C."/>
            <person name="Shinozaki K."/>
            <person name="Nguyen H.T."/>
            <person name="Wing R.A."/>
            <person name="Cregan P."/>
            <person name="Specht J."/>
            <person name="Grimwood J."/>
            <person name="Rokhsar D."/>
            <person name="Stacey G."/>
            <person name="Shoemaker R.C."/>
            <person name="Jackson S.A."/>
        </authorList>
    </citation>
    <scope>NUCLEOTIDE SEQUENCE</scope>
    <source>
        <strain evidence="17">cv. Williams 82</strain>
        <tissue evidence="16">Callus</tissue>
    </source>
</reference>
<evidence type="ECO:0000256" key="12">
    <source>
        <dbReference type="SAM" id="MobiDB-lite"/>
    </source>
</evidence>
<dbReference type="Proteomes" id="UP000008827">
    <property type="component" value="Chromosome 15"/>
</dbReference>
<feature type="region of interest" description="Disordered" evidence="12">
    <location>
        <begin position="900"/>
        <end position="965"/>
    </location>
</feature>
<feature type="domain" description="PHD-type" evidence="15">
    <location>
        <begin position="1039"/>
        <end position="1159"/>
    </location>
</feature>
<feature type="region of interest" description="Disordered" evidence="12">
    <location>
        <begin position="624"/>
        <end position="643"/>
    </location>
</feature>
<dbReference type="InterPro" id="IPR032867">
    <property type="entry name" value="DYW_dom"/>
</dbReference>
<dbReference type="FunFam" id="3.30.40.10:FF:000352">
    <property type="entry name" value="Breast cancer associated RING 1"/>
    <property type="match status" value="1"/>
</dbReference>
<dbReference type="InterPro" id="IPR001965">
    <property type="entry name" value="Znf_PHD"/>
</dbReference>
<proteinExistence type="inferred from homology"/>
<feature type="compositionally biased region" description="Basic residues" evidence="12">
    <location>
        <begin position="562"/>
        <end position="572"/>
    </location>
</feature>
<dbReference type="FunFam" id="3.40.50.10190:FF:000064">
    <property type="entry name" value="Protein BREAST CANCER SUSCEPTIBILITY 1 like"/>
    <property type="match status" value="1"/>
</dbReference>
<dbReference type="SUPFAM" id="SSF52113">
    <property type="entry name" value="BRCT domain"/>
    <property type="match status" value="2"/>
</dbReference>
<evidence type="ECO:0000256" key="4">
    <source>
        <dbReference type="ARBA" id="ARBA00022737"/>
    </source>
</evidence>
<evidence type="ECO:0000256" key="2">
    <source>
        <dbReference type="ARBA" id="ARBA00006643"/>
    </source>
</evidence>
<evidence type="ECO:0008006" key="19">
    <source>
        <dbReference type="Google" id="ProtNLM"/>
    </source>
</evidence>
<dbReference type="Pfam" id="PF00533">
    <property type="entry name" value="BRCT"/>
    <property type="match status" value="1"/>
</dbReference>
<evidence type="ECO:0000259" key="15">
    <source>
        <dbReference type="PROSITE" id="PS51805"/>
    </source>
</evidence>
<dbReference type="InterPro" id="IPR011990">
    <property type="entry name" value="TPR-like_helical_dom_sf"/>
</dbReference>
<dbReference type="PROSITE" id="PS00518">
    <property type="entry name" value="ZF_RING_1"/>
    <property type="match status" value="1"/>
</dbReference>
<dbReference type="InterPro" id="IPR031099">
    <property type="entry name" value="BRCA1-associated"/>
</dbReference>
<dbReference type="Gene3D" id="3.30.40.10">
    <property type="entry name" value="Zinc/RING finger domain, C3HC4 (zinc finger)"/>
    <property type="match status" value="2"/>
</dbReference>
<feature type="compositionally biased region" description="Basic and acidic residues" evidence="12">
    <location>
        <begin position="818"/>
        <end position="836"/>
    </location>
</feature>
<evidence type="ECO:0000313" key="17">
    <source>
        <dbReference type="EnsemblPlants" id="KRH11144"/>
    </source>
</evidence>
<evidence type="ECO:0000313" key="16">
    <source>
        <dbReference type="EMBL" id="KRH11144.1"/>
    </source>
</evidence>
<dbReference type="Pfam" id="PF13771">
    <property type="entry name" value="zf-HC5HC2H"/>
    <property type="match status" value="1"/>
</dbReference>
<evidence type="ECO:0000256" key="8">
    <source>
        <dbReference type="ARBA" id="ARBA00023204"/>
    </source>
</evidence>
<dbReference type="EMBL" id="CM000848">
    <property type="protein sequence ID" value="KRH11144.1"/>
    <property type="molecule type" value="Genomic_DNA"/>
</dbReference>
<dbReference type="InterPro" id="IPR034732">
    <property type="entry name" value="EPHD"/>
</dbReference>
<comment type="subcellular location">
    <subcellularLocation>
        <location evidence="1">Nucleus</location>
    </subcellularLocation>
</comment>
<feature type="compositionally biased region" description="Polar residues" evidence="12">
    <location>
        <begin position="576"/>
        <end position="585"/>
    </location>
</feature>
<dbReference type="GO" id="GO:0031436">
    <property type="term" value="C:BRCA1-BARD1 complex"/>
    <property type="evidence" value="ECO:0000318"/>
    <property type="project" value="GO_Central"/>
</dbReference>
<dbReference type="PROSITE" id="PS50089">
    <property type="entry name" value="ZF_RING_2"/>
    <property type="match status" value="1"/>
</dbReference>
<feature type="region of interest" description="Disordered" evidence="12">
    <location>
        <begin position="545"/>
        <end position="595"/>
    </location>
</feature>
<dbReference type="GO" id="GO:0004842">
    <property type="term" value="F:ubiquitin-protein transferase activity"/>
    <property type="evidence" value="ECO:0000318"/>
    <property type="project" value="GO_Central"/>
</dbReference>
<dbReference type="InterPro" id="IPR002885">
    <property type="entry name" value="PPR_rpt"/>
</dbReference>